<dbReference type="Gene3D" id="3.40.50.300">
    <property type="entry name" value="P-loop containing nucleotide triphosphate hydrolases"/>
    <property type="match status" value="1"/>
</dbReference>
<dbReference type="EMBL" id="CALYLO010000004">
    <property type="protein sequence ID" value="CAH8246081.1"/>
    <property type="molecule type" value="Genomic_DNA"/>
</dbReference>
<evidence type="ECO:0000256" key="2">
    <source>
        <dbReference type="ARBA" id="ARBA00011322"/>
    </source>
</evidence>
<dbReference type="InterPro" id="IPR027417">
    <property type="entry name" value="P-loop_NTPase"/>
</dbReference>
<proteinExistence type="inferred from homology"/>
<evidence type="ECO:0000259" key="5">
    <source>
        <dbReference type="Pfam" id="PF13476"/>
    </source>
</evidence>
<comment type="subunit">
    <text evidence="2">Heterodimer of SbcC and SbcD.</text>
</comment>
<name>A0ABM9G4J3_9BACL</name>
<comment type="similarity">
    <text evidence="1">Belongs to the SMC family. SbcC subfamily.</text>
</comment>
<organism evidence="6 7">
    <name type="scientific">Paenibacillus melissococcoides</name>
    <dbReference type="NCBI Taxonomy" id="2912268"/>
    <lineage>
        <taxon>Bacteria</taxon>
        <taxon>Bacillati</taxon>
        <taxon>Bacillota</taxon>
        <taxon>Bacilli</taxon>
        <taxon>Bacillales</taxon>
        <taxon>Paenibacillaceae</taxon>
        <taxon>Paenibacillus</taxon>
    </lineage>
</organism>
<reference evidence="6" key="1">
    <citation type="submission" date="2022-06" db="EMBL/GenBank/DDBJ databases">
        <authorList>
            <person name="Dietemann V."/>
            <person name="Ory F."/>
            <person name="Dainat B."/>
            <person name="Oberhansli S."/>
        </authorList>
    </citation>
    <scope>NUCLEOTIDE SEQUENCE</scope>
    <source>
        <strain evidence="6">Ena-SAMPLE-TAB-26-04-2022-14:26:32:270-5432</strain>
    </source>
</reference>
<sequence>MAITFNKLGLVCFKNHRDLTVNFGPITRITGANGEGKSSIGESIPWALYGVDTFGSKTDPSPTTYEFEQVEAHLLLTVDDKRILLSRVLPKGKAARFYINEVPKKAKEYEAFVEQLFDKQLFLSLFTPTYFFTQHWEEQRAQLLRYVLPPSNKEVFAQLPAPQADKLAALVKKKSLDDLEAQHKENRRKQDKALIAAKSRTKTLEEQLHAMPDIDGIDSAALAEKLREVDEKLANIKSEQAKARENNSRIERLKTQLQVTLDGANKVREDFTKMKAEPVEGTCTVCGQTLAEEAAAVAAGNKQKQMDEFRSRYQMLSDQYSRMKEELAVLKVIEVDDTSELFQRRAEIEAELKALEAQDRLALAIEEAKQDEKAIHDSYTESVFILDTIKAFRAKEAELMAEKVGGLFETLTLKLFQENKTDGEQKPHFEVEMDGKPYRKLSTAEKILAGLELISVLSQQSGVAAPVFVDNAESIISYKAPNSQLIECRVADMPLTVQEVQ</sequence>
<gene>
    <name evidence="6" type="ORF">WJ0W_003318</name>
</gene>
<dbReference type="InterPro" id="IPR038729">
    <property type="entry name" value="Rad50/SbcC_AAA"/>
</dbReference>
<evidence type="ECO:0000256" key="4">
    <source>
        <dbReference type="SAM" id="Coils"/>
    </source>
</evidence>
<evidence type="ECO:0000313" key="7">
    <source>
        <dbReference type="Proteomes" id="UP001154322"/>
    </source>
</evidence>
<dbReference type="RefSeq" id="WP_213427761.1">
    <property type="nucleotide sequence ID" value="NZ_AP031286.1"/>
</dbReference>
<protein>
    <recommendedName>
        <fullName evidence="3">Nuclease SbcCD subunit C</fullName>
    </recommendedName>
</protein>
<accession>A0ABM9G4J3</accession>
<dbReference type="Pfam" id="PF13476">
    <property type="entry name" value="AAA_23"/>
    <property type="match status" value="1"/>
</dbReference>
<feature type="coiled-coil region" evidence="4">
    <location>
        <begin position="219"/>
        <end position="256"/>
    </location>
</feature>
<dbReference type="PANTHER" id="PTHR32114:SF2">
    <property type="entry name" value="ABC TRANSPORTER ABCH.3"/>
    <property type="match status" value="1"/>
</dbReference>
<comment type="caution">
    <text evidence="6">The sequence shown here is derived from an EMBL/GenBank/DDBJ whole genome shotgun (WGS) entry which is preliminary data.</text>
</comment>
<evidence type="ECO:0000256" key="1">
    <source>
        <dbReference type="ARBA" id="ARBA00006930"/>
    </source>
</evidence>
<dbReference type="Proteomes" id="UP001154322">
    <property type="component" value="Unassembled WGS sequence"/>
</dbReference>
<keyword evidence="4" id="KW-0175">Coiled coil</keyword>
<evidence type="ECO:0000313" key="6">
    <source>
        <dbReference type="EMBL" id="CAH8246081.1"/>
    </source>
</evidence>
<keyword evidence="7" id="KW-1185">Reference proteome</keyword>
<feature type="domain" description="Rad50/SbcC-type AAA" evidence="5">
    <location>
        <begin position="13"/>
        <end position="208"/>
    </location>
</feature>
<feature type="coiled-coil region" evidence="4">
    <location>
        <begin position="306"/>
        <end position="358"/>
    </location>
</feature>
<evidence type="ECO:0000256" key="3">
    <source>
        <dbReference type="ARBA" id="ARBA00013368"/>
    </source>
</evidence>
<dbReference type="PANTHER" id="PTHR32114">
    <property type="entry name" value="ABC TRANSPORTER ABCH.3"/>
    <property type="match status" value="1"/>
</dbReference>
<dbReference type="SUPFAM" id="SSF52540">
    <property type="entry name" value="P-loop containing nucleoside triphosphate hydrolases"/>
    <property type="match status" value="1"/>
</dbReference>